<comment type="caution">
    <text evidence="3">The sequence shown here is derived from an EMBL/GenBank/DDBJ whole genome shotgun (WGS) entry which is preliminary data.</text>
</comment>
<dbReference type="PIRSF" id="PIRSF001365">
    <property type="entry name" value="DHDPS"/>
    <property type="match status" value="1"/>
</dbReference>
<dbReference type="PRINTS" id="PR00146">
    <property type="entry name" value="DHPICSNTHASE"/>
</dbReference>
<dbReference type="Pfam" id="PF00701">
    <property type="entry name" value="DHDPS"/>
    <property type="match status" value="1"/>
</dbReference>
<dbReference type="PANTHER" id="PTHR12128">
    <property type="entry name" value="DIHYDRODIPICOLINATE SYNTHASE"/>
    <property type="match status" value="1"/>
</dbReference>
<organism evidence="3 4">
    <name type="scientific">Pseudorhizobium endolithicum</name>
    <dbReference type="NCBI Taxonomy" id="1191678"/>
    <lineage>
        <taxon>Bacteria</taxon>
        <taxon>Pseudomonadati</taxon>
        <taxon>Pseudomonadota</taxon>
        <taxon>Alphaproteobacteria</taxon>
        <taxon>Hyphomicrobiales</taxon>
        <taxon>Rhizobiaceae</taxon>
        <taxon>Rhizobium/Agrobacterium group</taxon>
        <taxon>Pseudorhizobium</taxon>
    </lineage>
</organism>
<evidence type="ECO:0000256" key="2">
    <source>
        <dbReference type="PIRNR" id="PIRNR001365"/>
    </source>
</evidence>
<comment type="similarity">
    <text evidence="2">Belongs to the DapA family.</text>
</comment>
<dbReference type="SUPFAM" id="SSF51569">
    <property type="entry name" value="Aldolase"/>
    <property type="match status" value="1"/>
</dbReference>
<gene>
    <name evidence="3" type="ORF">REJC140_03791</name>
</gene>
<accession>A0ABM8PRA0</accession>
<dbReference type="SMART" id="SM01130">
    <property type="entry name" value="DHDPS"/>
    <property type="match status" value="1"/>
</dbReference>
<name>A0ABM8PRA0_9HYPH</name>
<reference evidence="3 4" key="1">
    <citation type="submission" date="2020-11" db="EMBL/GenBank/DDBJ databases">
        <authorList>
            <person name="Lassalle F."/>
        </authorList>
    </citation>
    <scope>NUCLEOTIDE SEQUENCE [LARGE SCALE GENOMIC DNA]</scope>
    <source>
        <strain evidence="3 4">JC140</strain>
    </source>
</reference>
<evidence type="ECO:0000256" key="1">
    <source>
        <dbReference type="ARBA" id="ARBA00023239"/>
    </source>
</evidence>
<dbReference type="InterPro" id="IPR013785">
    <property type="entry name" value="Aldolase_TIM"/>
</dbReference>
<dbReference type="PANTHER" id="PTHR12128:SF72">
    <property type="entry name" value="DIHYDRODIPICOLINATE SYNTHASE"/>
    <property type="match status" value="1"/>
</dbReference>
<keyword evidence="1 2" id="KW-0456">Lyase</keyword>
<keyword evidence="4" id="KW-1185">Reference proteome</keyword>
<evidence type="ECO:0000313" key="4">
    <source>
        <dbReference type="Proteomes" id="UP000606921"/>
    </source>
</evidence>
<dbReference type="CDD" id="cd00408">
    <property type="entry name" value="DHDPS-like"/>
    <property type="match status" value="1"/>
</dbReference>
<sequence>MASQIFSGCIPALMTPCRQDRSPDFDALVSKARELVDAGMSAVVYCGSMGDWPLLTDAQRMEGVERLVADGIPVIVGTGAVNTKQAVAHAAHARKVGAGGLMVIPRVLSRGSVISAQKAHFKAILSAAPDLPAVIYNSPYYGFATRADLFFALRAEHPNLIGFKEFGGADDLRYAAENITSRDDEVTLMIGVDTTVFHGFVNCGAAGAITGIGNVLPREVLHLCRLSQAAAGGDAEARRLALELEAALAVLSSFDEGPDLVLFFKHMMVLKGNPEYALNFNETDVLTDSQRGYVEKQLALFDAWYADWSRSLQAPYKAAA</sequence>
<dbReference type="Proteomes" id="UP000606921">
    <property type="component" value="Unassembled WGS sequence"/>
</dbReference>
<dbReference type="EMBL" id="CABFWF030000013">
    <property type="protein sequence ID" value="CAD7044212.1"/>
    <property type="molecule type" value="Genomic_DNA"/>
</dbReference>
<dbReference type="RefSeq" id="WP_142593174.1">
    <property type="nucleotide sequence ID" value="NZ_CABFWF030000013.1"/>
</dbReference>
<dbReference type="InterPro" id="IPR002220">
    <property type="entry name" value="DapA-like"/>
</dbReference>
<proteinExistence type="inferred from homology"/>
<evidence type="ECO:0000313" key="3">
    <source>
        <dbReference type="EMBL" id="CAD7044212.1"/>
    </source>
</evidence>
<dbReference type="Gene3D" id="3.20.20.70">
    <property type="entry name" value="Aldolase class I"/>
    <property type="match status" value="1"/>
</dbReference>
<protein>
    <submittedName>
        <fullName evidence="3">Dihydrodipicolinate synthase family protein</fullName>
    </submittedName>
</protein>